<keyword evidence="1" id="KW-0808">Transferase</keyword>
<dbReference type="Proteomes" id="UP000327157">
    <property type="component" value="Unassembled WGS sequence"/>
</dbReference>
<accession>A0A5N5I741</accession>
<organism evidence="1 2">
    <name type="scientific">Pyrus ussuriensis x Pyrus communis</name>
    <dbReference type="NCBI Taxonomy" id="2448454"/>
    <lineage>
        <taxon>Eukaryota</taxon>
        <taxon>Viridiplantae</taxon>
        <taxon>Streptophyta</taxon>
        <taxon>Embryophyta</taxon>
        <taxon>Tracheophyta</taxon>
        <taxon>Spermatophyta</taxon>
        <taxon>Magnoliopsida</taxon>
        <taxon>eudicotyledons</taxon>
        <taxon>Gunneridae</taxon>
        <taxon>Pentapetalae</taxon>
        <taxon>rosids</taxon>
        <taxon>fabids</taxon>
        <taxon>Rosales</taxon>
        <taxon>Rosaceae</taxon>
        <taxon>Amygdaloideae</taxon>
        <taxon>Maleae</taxon>
        <taxon>Pyrus</taxon>
    </lineage>
</organism>
<keyword evidence="1" id="KW-0430">Lectin</keyword>
<proteinExistence type="predicted"/>
<evidence type="ECO:0000313" key="2">
    <source>
        <dbReference type="Proteomes" id="UP000327157"/>
    </source>
</evidence>
<dbReference type="OrthoDB" id="688481at2759"/>
<dbReference type="AlphaFoldDB" id="A0A5N5I741"/>
<reference evidence="1 2" key="2">
    <citation type="submission" date="2019-11" db="EMBL/GenBank/DDBJ databases">
        <title>A de novo genome assembly of a pear dwarfing rootstock.</title>
        <authorList>
            <person name="Wang F."/>
            <person name="Wang J."/>
            <person name="Li S."/>
            <person name="Zhang Y."/>
            <person name="Fang M."/>
            <person name="Ma L."/>
            <person name="Zhao Y."/>
            <person name="Jiang S."/>
        </authorList>
    </citation>
    <scope>NUCLEOTIDE SEQUENCE [LARGE SCALE GENOMIC DNA]</scope>
    <source>
        <strain evidence="1">S2</strain>
        <tissue evidence="1">Leaf</tissue>
    </source>
</reference>
<reference evidence="1 2" key="1">
    <citation type="submission" date="2019-09" db="EMBL/GenBank/DDBJ databases">
        <authorList>
            <person name="Ou C."/>
        </authorList>
    </citation>
    <scope>NUCLEOTIDE SEQUENCE [LARGE SCALE GENOMIC DNA]</scope>
    <source>
        <strain evidence="1">S2</strain>
        <tissue evidence="1">Leaf</tissue>
    </source>
</reference>
<sequence length="130" mass="14487">MISFHLHDYVAEEANRLLLFGLACMHPIAGKRPKTQNIIQIISESVPVLRVPPFKPAFVWPSSNMPEGVSSIANTLKTTSSCPFEISVSDTSEWTPCYDSLDSNGETWKRILCGSLPQNPTNQQIWALKI</sequence>
<dbReference type="GO" id="GO:0030246">
    <property type="term" value="F:carbohydrate binding"/>
    <property type="evidence" value="ECO:0007669"/>
    <property type="project" value="UniProtKB-KW"/>
</dbReference>
<evidence type="ECO:0000313" key="1">
    <source>
        <dbReference type="EMBL" id="KAB2634252.1"/>
    </source>
</evidence>
<gene>
    <name evidence="1" type="ORF">D8674_042773</name>
</gene>
<dbReference type="EMBL" id="SMOL01000081">
    <property type="protein sequence ID" value="KAB2634252.1"/>
    <property type="molecule type" value="Genomic_DNA"/>
</dbReference>
<name>A0A5N5I741_9ROSA</name>
<comment type="caution">
    <text evidence="1">The sequence shown here is derived from an EMBL/GenBank/DDBJ whole genome shotgun (WGS) entry which is preliminary data.</text>
</comment>
<keyword evidence="2" id="KW-1185">Reference proteome</keyword>
<dbReference type="GO" id="GO:0016301">
    <property type="term" value="F:kinase activity"/>
    <property type="evidence" value="ECO:0007669"/>
    <property type="project" value="UniProtKB-KW"/>
</dbReference>
<keyword evidence="1" id="KW-0418">Kinase</keyword>
<protein>
    <submittedName>
        <fullName evidence="1">L-type lectin-domain containing receptor kinase S.5</fullName>
    </submittedName>
</protein>
<keyword evidence="1" id="KW-0675">Receptor</keyword>